<dbReference type="PANTHER" id="PTHR11019:SF199">
    <property type="entry name" value="HTH-TYPE TRANSCRIPTIONAL REGULATOR NIMR"/>
    <property type="match status" value="1"/>
</dbReference>
<dbReference type="Proteomes" id="UP000520767">
    <property type="component" value="Unassembled WGS sequence"/>
</dbReference>
<proteinExistence type="predicted"/>
<feature type="domain" description="HTH araC/xylS-type" evidence="3">
    <location>
        <begin position="150"/>
        <end position="250"/>
    </location>
</feature>
<dbReference type="Gene3D" id="1.10.10.60">
    <property type="entry name" value="Homeodomain-like"/>
    <property type="match status" value="1"/>
</dbReference>
<evidence type="ECO:0000256" key="2">
    <source>
        <dbReference type="ARBA" id="ARBA00023163"/>
    </source>
</evidence>
<dbReference type="PROSITE" id="PS01124">
    <property type="entry name" value="HTH_ARAC_FAMILY_2"/>
    <property type="match status" value="1"/>
</dbReference>
<dbReference type="InterPro" id="IPR011051">
    <property type="entry name" value="RmlC_Cupin_sf"/>
</dbReference>
<dbReference type="Pfam" id="PF12833">
    <property type="entry name" value="HTH_18"/>
    <property type="match status" value="1"/>
</dbReference>
<dbReference type="InterPro" id="IPR018060">
    <property type="entry name" value="HTH_AraC"/>
</dbReference>
<accession>A0A7W7Q1T7</accession>
<gene>
    <name evidence="4" type="ORF">FHR82_001608</name>
</gene>
<dbReference type="RefSeq" id="WP_184809636.1">
    <property type="nucleotide sequence ID" value="NZ_JACHJQ010000002.1"/>
</dbReference>
<organism evidence="4 5">
    <name type="scientific">Actinophytocola algeriensis</name>
    <dbReference type="NCBI Taxonomy" id="1768010"/>
    <lineage>
        <taxon>Bacteria</taxon>
        <taxon>Bacillati</taxon>
        <taxon>Actinomycetota</taxon>
        <taxon>Actinomycetes</taxon>
        <taxon>Pseudonocardiales</taxon>
        <taxon>Pseudonocardiaceae</taxon>
    </lineage>
</organism>
<comment type="caution">
    <text evidence="4">The sequence shown here is derived from an EMBL/GenBank/DDBJ whole genome shotgun (WGS) entry which is preliminary data.</text>
</comment>
<reference evidence="4 5" key="1">
    <citation type="submission" date="2020-08" db="EMBL/GenBank/DDBJ databases">
        <title>Genomic Encyclopedia of Type Strains, Phase III (KMG-III): the genomes of soil and plant-associated and newly described type strains.</title>
        <authorList>
            <person name="Whitman W."/>
        </authorList>
    </citation>
    <scope>NUCLEOTIDE SEQUENCE [LARGE SCALE GENOMIC DNA]</scope>
    <source>
        <strain evidence="4 5">CECT 8960</strain>
    </source>
</reference>
<sequence length="250" mass="27358">MPTRTRQVANDDREPANPLISIETDLEPGLATGQHTHPDHLIAWSATATVSVRTGTRDWLVPPTHALWIPARLPHTTEVRRPGRGYAVIVARDEPSRTWPEPTGLLVTPLIRELVIHLDRHPDPLAVPLLLSLLDPVPSTTFHVPLPTDDRIRAIADALLADPADQRDLTAWAHATNTGVRTVTRLFAAETGMTFARWRTLVRIRAALTHLAGGASVGATARAVGYRKPGAFAETFHRVTGHHPGVYRTG</sequence>
<dbReference type="PANTHER" id="PTHR11019">
    <property type="entry name" value="HTH-TYPE TRANSCRIPTIONAL REGULATOR NIMR"/>
    <property type="match status" value="1"/>
</dbReference>
<keyword evidence="1" id="KW-0805">Transcription regulation</keyword>
<keyword evidence="2" id="KW-0804">Transcription</keyword>
<dbReference type="SUPFAM" id="SSF51182">
    <property type="entry name" value="RmlC-like cupins"/>
    <property type="match status" value="1"/>
</dbReference>
<dbReference type="AlphaFoldDB" id="A0A7W7Q1T7"/>
<dbReference type="SUPFAM" id="SSF46689">
    <property type="entry name" value="Homeodomain-like"/>
    <property type="match status" value="1"/>
</dbReference>
<dbReference type="GO" id="GO:0003700">
    <property type="term" value="F:DNA-binding transcription factor activity"/>
    <property type="evidence" value="ECO:0007669"/>
    <property type="project" value="InterPro"/>
</dbReference>
<evidence type="ECO:0000259" key="3">
    <source>
        <dbReference type="PROSITE" id="PS01124"/>
    </source>
</evidence>
<evidence type="ECO:0000313" key="4">
    <source>
        <dbReference type="EMBL" id="MBB4905391.1"/>
    </source>
</evidence>
<dbReference type="GO" id="GO:0043565">
    <property type="term" value="F:sequence-specific DNA binding"/>
    <property type="evidence" value="ECO:0007669"/>
    <property type="project" value="InterPro"/>
</dbReference>
<evidence type="ECO:0000256" key="1">
    <source>
        <dbReference type="ARBA" id="ARBA00023015"/>
    </source>
</evidence>
<evidence type="ECO:0000313" key="5">
    <source>
        <dbReference type="Proteomes" id="UP000520767"/>
    </source>
</evidence>
<protein>
    <submittedName>
        <fullName evidence="4">AraC-like DNA-binding protein</fullName>
    </submittedName>
</protein>
<name>A0A7W7Q1T7_9PSEU</name>
<dbReference type="SMART" id="SM00342">
    <property type="entry name" value="HTH_ARAC"/>
    <property type="match status" value="1"/>
</dbReference>
<dbReference type="InterPro" id="IPR009057">
    <property type="entry name" value="Homeodomain-like_sf"/>
</dbReference>
<dbReference type="EMBL" id="JACHJQ010000002">
    <property type="protein sequence ID" value="MBB4905391.1"/>
    <property type="molecule type" value="Genomic_DNA"/>
</dbReference>
<keyword evidence="5" id="KW-1185">Reference proteome</keyword>
<keyword evidence="4" id="KW-0238">DNA-binding</keyword>